<evidence type="ECO:0000256" key="1">
    <source>
        <dbReference type="SAM" id="MobiDB-lite"/>
    </source>
</evidence>
<feature type="region of interest" description="Disordered" evidence="1">
    <location>
        <begin position="1"/>
        <end position="62"/>
    </location>
</feature>
<feature type="compositionally biased region" description="Basic and acidic residues" evidence="1">
    <location>
        <begin position="30"/>
        <end position="44"/>
    </location>
</feature>
<reference evidence="2 3" key="1">
    <citation type="submission" date="2017-12" db="EMBL/GenBank/DDBJ databases">
        <title>Integrating genomic resources of turbot (Scophthalmus maximus) in depth evaluation of genetic and physical mapping variation across individuals.</title>
        <authorList>
            <person name="Martinez P."/>
        </authorList>
    </citation>
    <scope>NUCLEOTIDE SEQUENCE [LARGE SCALE GENOMIC DNA]</scope>
</reference>
<organism evidence="2 3">
    <name type="scientific">Scophthalmus maximus</name>
    <name type="common">Turbot</name>
    <name type="synonym">Psetta maxima</name>
    <dbReference type="NCBI Taxonomy" id="52904"/>
    <lineage>
        <taxon>Eukaryota</taxon>
        <taxon>Metazoa</taxon>
        <taxon>Chordata</taxon>
        <taxon>Craniata</taxon>
        <taxon>Vertebrata</taxon>
        <taxon>Euteleostomi</taxon>
        <taxon>Actinopterygii</taxon>
        <taxon>Neopterygii</taxon>
        <taxon>Teleostei</taxon>
        <taxon>Neoteleostei</taxon>
        <taxon>Acanthomorphata</taxon>
        <taxon>Carangaria</taxon>
        <taxon>Pleuronectiformes</taxon>
        <taxon>Pleuronectoidei</taxon>
        <taxon>Scophthalmidae</taxon>
        <taxon>Scophthalmus</taxon>
    </lineage>
</organism>
<dbReference type="Proteomes" id="UP000246464">
    <property type="component" value="Chromosome 2"/>
</dbReference>
<gene>
    <name evidence="2" type="ORF">SMAX5B_004449</name>
</gene>
<name>A0A2U9B044_SCOMX</name>
<dbReference type="EMBL" id="CP026244">
    <property type="protein sequence ID" value="AWO97304.1"/>
    <property type="molecule type" value="Genomic_DNA"/>
</dbReference>
<accession>A0A2U9B044</accession>
<dbReference type="AlphaFoldDB" id="A0A2U9B044"/>
<sequence length="92" mass="10183">MNVGRSRDRRKIHQHGDRLQSGVKRSVVPRGEKHRGESSRDRRSVSVSPLNQQATVQPHEARFESRCRELPAANGGFGCCLSDCDVTAAAQT</sequence>
<proteinExistence type="predicted"/>
<keyword evidence="3" id="KW-1185">Reference proteome</keyword>
<evidence type="ECO:0000313" key="3">
    <source>
        <dbReference type="Proteomes" id="UP000246464"/>
    </source>
</evidence>
<protein>
    <submittedName>
        <fullName evidence="2">Uncharacterized protein</fullName>
    </submittedName>
</protein>
<evidence type="ECO:0000313" key="2">
    <source>
        <dbReference type="EMBL" id="AWO97304.1"/>
    </source>
</evidence>